<evidence type="ECO:0008006" key="3">
    <source>
        <dbReference type="Google" id="ProtNLM"/>
    </source>
</evidence>
<dbReference type="STRING" id="1317122.ATO12_00870"/>
<evidence type="ECO:0000313" key="2">
    <source>
        <dbReference type="Proteomes" id="UP000023541"/>
    </source>
</evidence>
<sequence length="110" mass="12999">MDLNNKKFKTQSNTNNGEVSDETIFRYNQNENIIWANYDGGQIIKGHLVGKWVNDHLEFVYQHINKEHELMTGKCKSYIEYMEDGKIKLNEFWQWTCNDFSSGESTIIEI</sequence>
<organism evidence="1 2">
    <name type="scientific">Aquimarina atlantica</name>
    <dbReference type="NCBI Taxonomy" id="1317122"/>
    <lineage>
        <taxon>Bacteria</taxon>
        <taxon>Pseudomonadati</taxon>
        <taxon>Bacteroidota</taxon>
        <taxon>Flavobacteriia</taxon>
        <taxon>Flavobacteriales</taxon>
        <taxon>Flavobacteriaceae</taxon>
        <taxon>Aquimarina</taxon>
    </lineage>
</organism>
<dbReference type="Proteomes" id="UP000023541">
    <property type="component" value="Unassembled WGS sequence"/>
</dbReference>
<dbReference type="eggNOG" id="COG0590">
    <property type="taxonomic scope" value="Bacteria"/>
</dbReference>
<keyword evidence="2" id="KW-1185">Reference proteome</keyword>
<proteinExistence type="predicted"/>
<reference evidence="1 2" key="1">
    <citation type="submission" date="2014-04" db="EMBL/GenBank/DDBJ databases">
        <title>Aquimarina sp. 22II-S11-z7 Genome Sequencing.</title>
        <authorList>
            <person name="Lai Q."/>
        </authorList>
    </citation>
    <scope>NUCLEOTIDE SEQUENCE [LARGE SCALE GENOMIC DNA]</scope>
    <source>
        <strain evidence="1 2">22II-S11-z7</strain>
    </source>
</reference>
<accession>A0A023BZE0</accession>
<dbReference type="InterPro" id="IPR058595">
    <property type="entry name" value="Avidin-like"/>
</dbReference>
<dbReference type="EMBL" id="AQRA01000001">
    <property type="protein sequence ID" value="EZH75360.1"/>
    <property type="molecule type" value="Genomic_DNA"/>
</dbReference>
<dbReference type="Pfam" id="PF26421">
    <property type="entry name" value="Avidin_like"/>
    <property type="match status" value="1"/>
</dbReference>
<dbReference type="AlphaFoldDB" id="A0A023BZE0"/>
<protein>
    <recommendedName>
        <fullName evidence="3">N-acetylglutamate synthase</fullName>
    </recommendedName>
</protein>
<gene>
    <name evidence="1" type="ORF">ATO12_00870</name>
</gene>
<comment type="caution">
    <text evidence="1">The sequence shown here is derived from an EMBL/GenBank/DDBJ whole genome shotgun (WGS) entry which is preliminary data.</text>
</comment>
<evidence type="ECO:0000313" key="1">
    <source>
        <dbReference type="EMBL" id="EZH75360.1"/>
    </source>
</evidence>
<name>A0A023BZE0_9FLAO</name>